<proteinExistence type="predicted"/>
<dbReference type="AlphaFoldDB" id="A0A378JSM4"/>
<gene>
    <name evidence="1" type="ORF">NCTC13315_02959</name>
</gene>
<dbReference type="EMBL" id="UGNV01000003">
    <property type="protein sequence ID" value="STX55588.1"/>
    <property type="molecule type" value="Genomic_DNA"/>
</dbReference>
<protein>
    <submittedName>
        <fullName evidence="1">Uncharacterized protein</fullName>
    </submittedName>
</protein>
<name>A0A378JSM4_9GAMM</name>
<keyword evidence="2" id="KW-1185">Reference proteome</keyword>
<reference evidence="1 2" key="1">
    <citation type="submission" date="2018-06" db="EMBL/GenBank/DDBJ databases">
        <authorList>
            <consortium name="Pathogen Informatics"/>
            <person name="Doyle S."/>
        </authorList>
    </citation>
    <scope>NUCLEOTIDE SEQUENCE [LARGE SCALE GENOMIC DNA]</scope>
    <source>
        <strain evidence="1 2">NCTC13315</strain>
    </source>
</reference>
<evidence type="ECO:0000313" key="2">
    <source>
        <dbReference type="Proteomes" id="UP000254968"/>
    </source>
</evidence>
<sequence length="102" mass="11312">MPVPKKNLTFFSSEPPVANSAPKDLKVKFKDRDGVEKAGLYKSSAYQRLIAQYSILSSYVLGKEATERLVYNEGMEMIVLHSATDPVSQEEQEACSLGGLRK</sequence>
<accession>A0A378JSM4</accession>
<evidence type="ECO:0000313" key="1">
    <source>
        <dbReference type="EMBL" id="STX55588.1"/>
    </source>
</evidence>
<organism evidence="1 2">
    <name type="scientific">Legionella beliardensis</name>
    <dbReference type="NCBI Taxonomy" id="91822"/>
    <lineage>
        <taxon>Bacteria</taxon>
        <taxon>Pseudomonadati</taxon>
        <taxon>Pseudomonadota</taxon>
        <taxon>Gammaproteobacteria</taxon>
        <taxon>Legionellales</taxon>
        <taxon>Legionellaceae</taxon>
        <taxon>Legionella</taxon>
    </lineage>
</organism>
<dbReference type="Proteomes" id="UP000254968">
    <property type="component" value="Unassembled WGS sequence"/>
</dbReference>
<dbReference type="RefSeq" id="WP_115304202.1">
    <property type="nucleotide sequence ID" value="NZ_CAAAHO010000009.1"/>
</dbReference>
<dbReference type="OrthoDB" id="9915407at2"/>